<evidence type="ECO:0000313" key="1">
    <source>
        <dbReference type="EMBL" id="KAI0035371.1"/>
    </source>
</evidence>
<reference evidence="1" key="1">
    <citation type="submission" date="2021-02" db="EMBL/GenBank/DDBJ databases">
        <authorList>
            <consortium name="DOE Joint Genome Institute"/>
            <person name="Ahrendt S."/>
            <person name="Looney B.P."/>
            <person name="Miyauchi S."/>
            <person name="Morin E."/>
            <person name="Drula E."/>
            <person name="Courty P.E."/>
            <person name="Chicoki N."/>
            <person name="Fauchery L."/>
            <person name="Kohler A."/>
            <person name="Kuo A."/>
            <person name="Labutti K."/>
            <person name="Pangilinan J."/>
            <person name="Lipzen A."/>
            <person name="Riley R."/>
            <person name="Andreopoulos W."/>
            <person name="He G."/>
            <person name="Johnson J."/>
            <person name="Barry K.W."/>
            <person name="Grigoriev I.V."/>
            <person name="Nagy L."/>
            <person name="Hibbett D."/>
            <person name="Henrissat B."/>
            <person name="Matheny P.B."/>
            <person name="Labbe J."/>
            <person name="Martin F."/>
        </authorList>
    </citation>
    <scope>NUCLEOTIDE SEQUENCE</scope>
    <source>
        <strain evidence="1">EC-137</strain>
    </source>
</reference>
<name>A0ACB8QV99_9AGAM</name>
<accession>A0ACB8QV99</accession>
<dbReference type="Proteomes" id="UP000814128">
    <property type="component" value="Unassembled WGS sequence"/>
</dbReference>
<dbReference type="EMBL" id="MU273485">
    <property type="protein sequence ID" value="KAI0035371.1"/>
    <property type="molecule type" value="Genomic_DNA"/>
</dbReference>
<sequence length="458" mass="50207">MAKELRKPGLLEQLSTCRHSLGFYTAVCCAIQYHAPHESLSLSPSRLYAALRTVLSHRAPLSVSIVNESDPSATFVRLPEIDLRRVVKFEQLSPGAASDRLCALNTAIETRLRQRFDHLGELPLWRLLVLVPDPSDADQDPDVVLFIHHGIADGVSTILFQQDLRVALNKVDESNVADPVVVPPMLDFLPSLEDLHPLPVSYMALARALWKSWFPSSKKGHWTGANITHEEGACVHTRHVLHVLDAPTLVGLLSACKLRRMSLQPLLEALVARALFLALHDIGVPDHDAMKLACSCPINLRPFMRDLPAQTIGVFVASDEHEFRRDEDVWAAAARAKSSLAKALAGIDRHVNSGMLRFAGEIRTHFTRKLSTPRGESFEVSNVGAVDGGTKDGWIFRRVLITQSGSVAGAAIQFTVGSVKGGPMCIGAAWQAGVVEDKLVEKVFKYLDRLVQESATSA</sequence>
<reference evidence="1" key="2">
    <citation type="journal article" date="2022" name="New Phytol.">
        <title>Evolutionary transition to the ectomycorrhizal habit in the genomes of a hyperdiverse lineage of mushroom-forming fungi.</title>
        <authorList>
            <person name="Looney B."/>
            <person name="Miyauchi S."/>
            <person name="Morin E."/>
            <person name="Drula E."/>
            <person name="Courty P.E."/>
            <person name="Kohler A."/>
            <person name="Kuo A."/>
            <person name="LaButti K."/>
            <person name="Pangilinan J."/>
            <person name="Lipzen A."/>
            <person name="Riley R."/>
            <person name="Andreopoulos W."/>
            <person name="He G."/>
            <person name="Johnson J."/>
            <person name="Nolan M."/>
            <person name="Tritt A."/>
            <person name="Barry K.W."/>
            <person name="Grigoriev I.V."/>
            <person name="Nagy L.G."/>
            <person name="Hibbett D."/>
            <person name="Henrissat B."/>
            <person name="Matheny P.B."/>
            <person name="Labbe J."/>
            <person name="Martin F.M."/>
        </authorList>
    </citation>
    <scope>NUCLEOTIDE SEQUENCE</scope>
    <source>
        <strain evidence="1">EC-137</strain>
    </source>
</reference>
<keyword evidence="2" id="KW-1185">Reference proteome</keyword>
<evidence type="ECO:0000313" key="2">
    <source>
        <dbReference type="Proteomes" id="UP000814128"/>
    </source>
</evidence>
<protein>
    <submittedName>
        <fullName evidence="1">Alcohol acetyltransferase</fullName>
    </submittedName>
</protein>
<proteinExistence type="predicted"/>
<organism evidence="1 2">
    <name type="scientific">Vararia minispora EC-137</name>
    <dbReference type="NCBI Taxonomy" id="1314806"/>
    <lineage>
        <taxon>Eukaryota</taxon>
        <taxon>Fungi</taxon>
        <taxon>Dikarya</taxon>
        <taxon>Basidiomycota</taxon>
        <taxon>Agaricomycotina</taxon>
        <taxon>Agaricomycetes</taxon>
        <taxon>Russulales</taxon>
        <taxon>Lachnocladiaceae</taxon>
        <taxon>Vararia</taxon>
    </lineage>
</organism>
<comment type="caution">
    <text evidence="1">The sequence shown here is derived from an EMBL/GenBank/DDBJ whole genome shotgun (WGS) entry which is preliminary data.</text>
</comment>
<gene>
    <name evidence="1" type="ORF">K488DRAFT_83079</name>
</gene>